<keyword evidence="1" id="KW-0433">Leucine-rich repeat</keyword>
<dbReference type="SUPFAM" id="SSF52540">
    <property type="entry name" value="P-loop containing nucleoside triphosphate hydrolases"/>
    <property type="match status" value="1"/>
</dbReference>
<dbReference type="InterPro" id="IPR036390">
    <property type="entry name" value="WH_DNA-bd_sf"/>
</dbReference>
<dbReference type="AlphaFoldDB" id="A0A2U1PZK3"/>
<dbReference type="SMART" id="SM00369">
    <property type="entry name" value="LRR_TYP"/>
    <property type="match status" value="4"/>
</dbReference>
<dbReference type="InterPro" id="IPR003591">
    <property type="entry name" value="Leu-rich_rpt_typical-subtyp"/>
</dbReference>
<organism evidence="6 7">
    <name type="scientific">Artemisia annua</name>
    <name type="common">Sweet wormwood</name>
    <dbReference type="NCBI Taxonomy" id="35608"/>
    <lineage>
        <taxon>Eukaryota</taxon>
        <taxon>Viridiplantae</taxon>
        <taxon>Streptophyta</taxon>
        <taxon>Embryophyta</taxon>
        <taxon>Tracheophyta</taxon>
        <taxon>Spermatophyta</taxon>
        <taxon>Magnoliopsida</taxon>
        <taxon>eudicotyledons</taxon>
        <taxon>Gunneridae</taxon>
        <taxon>Pentapetalae</taxon>
        <taxon>asterids</taxon>
        <taxon>campanulids</taxon>
        <taxon>Asterales</taxon>
        <taxon>Asteraceae</taxon>
        <taxon>Asteroideae</taxon>
        <taxon>Anthemideae</taxon>
        <taxon>Artemisiinae</taxon>
        <taxon>Artemisia</taxon>
    </lineage>
</organism>
<dbReference type="SUPFAM" id="SSF52200">
    <property type="entry name" value="Toll/Interleukin receptor TIR domain"/>
    <property type="match status" value="1"/>
</dbReference>
<dbReference type="InterPro" id="IPR002182">
    <property type="entry name" value="NB-ARC"/>
</dbReference>
<dbReference type="PROSITE" id="PS50104">
    <property type="entry name" value="TIR"/>
    <property type="match status" value="1"/>
</dbReference>
<dbReference type="PANTHER" id="PTHR11017">
    <property type="entry name" value="LEUCINE-RICH REPEAT-CONTAINING PROTEIN"/>
    <property type="match status" value="1"/>
</dbReference>
<dbReference type="PRINTS" id="PR00364">
    <property type="entry name" value="DISEASERSIST"/>
</dbReference>
<dbReference type="GO" id="GO:0007165">
    <property type="term" value="P:signal transduction"/>
    <property type="evidence" value="ECO:0007669"/>
    <property type="project" value="InterPro"/>
</dbReference>
<feature type="domain" description="TIR" evidence="5">
    <location>
        <begin position="13"/>
        <end position="177"/>
    </location>
</feature>
<dbReference type="InterPro" id="IPR035897">
    <property type="entry name" value="Toll_tir_struct_dom_sf"/>
</dbReference>
<dbReference type="Pfam" id="PF23598">
    <property type="entry name" value="LRR_14"/>
    <property type="match status" value="2"/>
</dbReference>
<evidence type="ECO:0000256" key="1">
    <source>
        <dbReference type="ARBA" id="ARBA00022614"/>
    </source>
</evidence>
<dbReference type="SUPFAM" id="SSF52058">
    <property type="entry name" value="L domain-like"/>
    <property type="match status" value="2"/>
</dbReference>
<dbReference type="GO" id="GO:0043531">
    <property type="term" value="F:ADP binding"/>
    <property type="evidence" value="ECO:0007669"/>
    <property type="project" value="InterPro"/>
</dbReference>
<dbReference type="InterPro" id="IPR027417">
    <property type="entry name" value="P-loop_NTPase"/>
</dbReference>
<evidence type="ECO:0000313" key="6">
    <source>
        <dbReference type="EMBL" id="PWA91224.1"/>
    </source>
</evidence>
<dbReference type="SMART" id="SM00255">
    <property type="entry name" value="TIR"/>
    <property type="match status" value="1"/>
</dbReference>
<dbReference type="Gene3D" id="3.80.10.10">
    <property type="entry name" value="Ribonuclease Inhibitor"/>
    <property type="match status" value="3"/>
</dbReference>
<protein>
    <submittedName>
        <fullName evidence="6">Disease resistance protein (TIR-NBS-LRR class)</fullName>
    </submittedName>
</protein>
<name>A0A2U1PZK3_ARTAN</name>
<dbReference type="FunFam" id="3.40.50.10140:FF:000007">
    <property type="entry name" value="Disease resistance protein (TIR-NBS-LRR class)"/>
    <property type="match status" value="1"/>
</dbReference>
<dbReference type="OrthoDB" id="1357022at2759"/>
<evidence type="ECO:0000259" key="5">
    <source>
        <dbReference type="PROSITE" id="PS50104"/>
    </source>
</evidence>
<comment type="caution">
    <text evidence="6">The sequence shown here is derived from an EMBL/GenBank/DDBJ whole genome shotgun (WGS) entry which is preliminary data.</text>
</comment>
<dbReference type="InterPro" id="IPR032675">
    <property type="entry name" value="LRR_dom_sf"/>
</dbReference>
<keyword evidence="2" id="KW-0677">Repeat</keyword>
<dbReference type="Gene3D" id="3.40.50.10140">
    <property type="entry name" value="Toll/interleukin-1 receptor homology (TIR) domain"/>
    <property type="match status" value="1"/>
</dbReference>
<dbReference type="InterPro" id="IPR044974">
    <property type="entry name" value="Disease_R_plants"/>
</dbReference>
<dbReference type="SUPFAM" id="SSF46785">
    <property type="entry name" value="Winged helix' DNA-binding domain"/>
    <property type="match status" value="1"/>
</dbReference>
<dbReference type="PANTHER" id="PTHR11017:SF577">
    <property type="entry name" value="DISEASE RESISTANCE PROTEIN (TIR-NBS-LRR CLASS), PUTATIVE-RELATED"/>
    <property type="match status" value="1"/>
</dbReference>
<dbReference type="Pfam" id="PF01582">
    <property type="entry name" value="TIR"/>
    <property type="match status" value="1"/>
</dbReference>
<proteinExistence type="predicted"/>
<dbReference type="InterPro" id="IPR058192">
    <property type="entry name" value="WHD_ROQ1-like"/>
</dbReference>
<reference evidence="6 7" key="1">
    <citation type="journal article" date="2018" name="Mol. Plant">
        <title>The genome of Artemisia annua provides insight into the evolution of Asteraceae family and artemisinin biosynthesis.</title>
        <authorList>
            <person name="Shen Q."/>
            <person name="Zhang L."/>
            <person name="Liao Z."/>
            <person name="Wang S."/>
            <person name="Yan T."/>
            <person name="Shi P."/>
            <person name="Liu M."/>
            <person name="Fu X."/>
            <person name="Pan Q."/>
            <person name="Wang Y."/>
            <person name="Lv Z."/>
            <person name="Lu X."/>
            <person name="Zhang F."/>
            <person name="Jiang W."/>
            <person name="Ma Y."/>
            <person name="Chen M."/>
            <person name="Hao X."/>
            <person name="Li L."/>
            <person name="Tang Y."/>
            <person name="Lv G."/>
            <person name="Zhou Y."/>
            <person name="Sun X."/>
            <person name="Brodelius P.E."/>
            <person name="Rose J.K.C."/>
            <person name="Tang K."/>
        </authorList>
    </citation>
    <scope>NUCLEOTIDE SEQUENCE [LARGE SCALE GENOMIC DNA]</scope>
    <source>
        <strain evidence="7">cv. Huhao1</strain>
        <tissue evidence="6">Leaf</tissue>
    </source>
</reference>
<evidence type="ECO:0000256" key="4">
    <source>
        <dbReference type="ARBA" id="ARBA00023027"/>
    </source>
</evidence>
<dbReference type="EMBL" id="PKPP01000563">
    <property type="protein sequence ID" value="PWA91224.1"/>
    <property type="molecule type" value="Genomic_DNA"/>
</dbReference>
<dbReference type="Pfam" id="PF00931">
    <property type="entry name" value="NB-ARC"/>
    <property type="match status" value="1"/>
</dbReference>
<dbReference type="InterPro" id="IPR042197">
    <property type="entry name" value="Apaf_helical"/>
</dbReference>
<keyword evidence="3" id="KW-0611">Plant defense</keyword>
<keyword evidence="7" id="KW-1185">Reference proteome</keyword>
<accession>A0A2U1PZK3</accession>
<dbReference type="GO" id="GO:0006952">
    <property type="term" value="P:defense response"/>
    <property type="evidence" value="ECO:0007669"/>
    <property type="project" value="UniProtKB-KW"/>
</dbReference>
<dbReference type="GO" id="GO:0051707">
    <property type="term" value="P:response to other organism"/>
    <property type="evidence" value="ECO:0007669"/>
    <property type="project" value="UniProtKB-ARBA"/>
</dbReference>
<dbReference type="InterPro" id="IPR000157">
    <property type="entry name" value="TIR_dom"/>
</dbReference>
<dbReference type="Gene3D" id="1.10.8.430">
    <property type="entry name" value="Helical domain of apoptotic protease-activating factors"/>
    <property type="match status" value="1"/>
</dbReference>
<dbReference type="InterPro" id="IPR055414">
    <property type="entry name" value="LRR_R13L4/SHOC2-like"/>
</dbReference>
<evidence type="ECO:0000256" key="3">
    <source>
        <dbReference type="ARBA" id="ARBA00022821"/>
    </source>
</evidence>
<evidence type="ECO:0000256" key="2">
    <source>
        <dbReference type="ARBA" id="ARBA00022737"/>
    </source>
</evidence>
<dbReference type="Pfam" id="PF23282">
    <property type="entry name" value="WHD_ROQ1"/>
    <property type="match status" value="1"/>
</dbReference>
<dbReference type="Gene3D" id="3.40.50.300">
    <property type="entry name" value="P-loop containing nucleotide triphosphate hydrolases"/>
    <property type="match status" value="1"/>
</dbReference>
<keyword evidence="4" id="KW-0520">NAD</keyword>
<evidence type="ECO:0000313" key="7">
    <source>
        <dbReference type="Proteomes" id="UP000245207"/>
    </source>
</evidence>
<dbReference type="Proteomes" id="UP000245207">
    <property type="component" value="Unassembled WGS sequence"/>
</dbReference>
<sequence length="1167" mass="133341">MASTSTSSFKKSFKYDVFLSFRGEDTRKNFVDHLYYALEQKSIHTYKDDERIKKGKIISDELIRSIEDSKFYIIVFSKSYASSSWCLDELVKIMECQKTSEHAAYPVFYDVEPTEVRKQSGAVGEAFARHEKYEAAGKWRDALTEAADLAGWELKNTADGHEAKFIQKIVEEVSLEMNFTSYVDENLVGMKDRVKDVVSCLEIGLNDVRMIGIKGMGGSGKTTLARALFDHISIEFEAKSFVENVREVSQATLSGLKILQKQVLSAVLNEHVSLDSVHDGKNMMKRRMSGRKVLLVLDDVDHIDQLEALAGKPSWLKPGSRIIITTRDEQVLVAYGVSLIHNVNLLSHEEAVCLFSRYAFGRELPIQGYEELSGKVVSYAAGLPLSIRILGSLLRGKNEIEWKDSIERLKKIPLEETQKVLELSYDSLENDHKKMFLTVACILKGEQKDKAIQVLECCGFHAISGIKVLEQKSLITISRHGDLGMHDHIEEMGRNIVRRFHLDEYKRHSHLWIAEEIEDILANNLGNEAIKYIRLSPLTLNLETVMKGLRNMKKLRVLYMCSLPNWKESKVSQHFPDGLRYLCWRAYPFSSLHETFQADNLVGLDMSFSSIELWNGPKEKVLNKLRFLDISYTPLRRLNLGLTPNLEVLNLEQCRDLIELHIHDECPNLKYLGVDHSSLRKLYLGLTLNLETLSLVGCCDLIELHIPNGCPKLKSLSLDKLNLRKLYLGPNQVLETLSLVACTDLEELRMPFRCPKLKSLNLNCSRLKTLDLGQTSDLETISLRGCELVDFHMPEECPTLRSIDLSHSKLRTLDFGLTPKLERLDLKDCLYLEEINGPIGCLKKLVYLELSGCERLKYFMFDKLSKSVELDSLSELHLIARHTVCSLHSENKQVFQFTCLSEEYLPPLFRNLDKVISMGLCACRNLENLSKTVCSLQFLRKLVLEGYIPVAPEDLNRLEYLEELMLSSTTVQHLPDSVCMLKQLKSLKLQDCYNLVKLPKDLGQLESLEELFLSKTNIQSLPDSVCMLKHLKSLKLQDCYNLVKLPEDFGQLESLEELILSDTKFQCLPDSICMLKQLKYLEVRNCSYLEKLPKDIGRLESLEKLTLERCIALRDIPESVSNMKRLKDLSHSDCFKVETLPEELGCLECLENLRTFIFRVVFFVCGS</sequence>
<gene>
    <name evidence="6" type="ORF">CTI12_AA089990</name>
</gene>